<dbReference type="InterPro" id="IPR036387">
    <property type="entry name" value="Neurhyp_horm_dom_sf"/>
</dbReference>
<dbReference type="GeneID" id="106810814"/>
<dbReference type="Proteomes" id="UP000695022">
    <property type="component" value="Unplaced"/>
</dbReference>
<dbReference type="SUPFAM" id="SSF49606">
    <property type="entry name" value="Neurophysin II"/>
    <property type="match status" value="1"/>
</dbReference>
<dbReference type="PANTHER" id="PTHR11681:SF5">
    <property type="entry name" value="ISOTOCIN"/>
    <property type="match status" value="1"/>
</dbReference>
<name>A0ABM1EC32_PRICU</name>
<proteinExistence type="inferred from homology"/>
<gene>
    <name evidence="4" type="primary">LOC106810814</name>
</gene>
<keyword evidence="3" id="KW-1185">Reference proteome</keyword>
<accession>A0ABM1EC32</accession>
<dbReference type="RefSeq" id="XP_014669753.1">
    <property type="nucleotide sequence ID" value="XM_014814267.1"/>
</dbReference>
<comment type="similarity">
    <text evidence="1">Belongs to the vasopressin/oxytocin family.</text>
</comment>
<organism evidence="3 4">
    <name type="scientific">Priapulus caudatus</name>
    <name type="common">Priapulid worm</name>
    <dbReference type="NCBI Taxonomy" id="37621"/>
    <lineage>
        <taxon>Eukaryota</taxon>
        <taxon>Metazoa</taxon>
        <taxon>Ecdysozoa</taxon>
        <taxon>Scalidophora</taxon>
        <taxon>Priapulida</taxon>
        <taxon>Priapulimorpha</taxon>
        <taxon>Priapulimorphida</taxon>
        <taxon>Priapulidae</taxon>
        <taxon>Priapulus</taxon>
    </lineage>
</organism>
<protein>
    <submittedName>
        <fullName evidence="4">Isotocin-neurophysin IT 1-like</fullName>
    </submittedName>
</protein>
<evidence type="ECO:0000313" key="4">
    <source>
        <dbReference type="RefSeq" id="XP_014669753.1"/>
    </source>
</evidence>
<evidence type="ECO:0000313" key="3">
    <source>
        <dbReference type="Proteomes" id="UP000695022"/>
    </source>
</evidence>
<dbReference type="SMART" id="SM00003">
    <property type="entry name" value="NH"/>
    <property type="match status" value="1"/>
</dbReference>
<dbReference type="PRINTS" id="PR00831">
    <property type="entry name" value="NEUROPHYSIN"/>
</dbReference>
<dbReference type="InterPro" id="IPR000981">
    <property type="entry name" value="Neurhyp_horm"/>
</dbReference>
<keyword evidence="2" id="KW-1015">Disulfide bond</keyword>
<evidence type="ECO:0000256" key="1">
    <source>
        <dbReference type="ARBA" id="ARBA00007369"/>
    </source>
</evidence>
<dbReference type="Pfam" id="PF00184">
    <property type="entry name" value="Hormone_5"/>
    <property type="match status" value="1"/>
</dbReference>
<dbReference type="PANTHER" id="PTHR11681">
    <property type="entry name" value="NEUROPHYSIN"/>
    <property type="match status" value="1"/>
</dbReference>
<evidence type="ECO:0000256" key="2">
    <source>
        <dbReference type="ARBA" id="ARBA00023157"/>
    </source>
</evidence>
<sequence>MRQCMKCGPGDLGQCFGPNICCGELIGCHIRTLESAACAKEDLVPIPCEVRGRACADGRGRCGADGICCNEETCTIDEECRTEGATIDKENAVAKRVKTEKSQQLEELLQRLLARERSVRASVGGLPDAALTPR</sequence>
<reference evidence="4" key="1">
    <citation type="submission" date="2025-08" db="UniProtKB">
        <authorList>
            <consortium name="RefSeq"/>
        </authorList>
    </citation>
    <scope>IDENTIFICATION</scope>
</reference>
<dbReference type="Gene3D" id="2.60.9.10">
    <property type="entry name" value="Neurohypophysial hormone domain"/>
    <property type="match status" value="1"/>
</dbReference>